<dbReference type="Pfam" id="PF21302">
    <property type="entry name" value="Zn_ribbon_RlmA"/>
    <property type="match status" value="1"/>
</dbReference>
<dbReference type="Pfam" id="PF13649">
    <property type="entry name" value="Methyltransf_25"/>
    <property type="match status" value="1"/>
</dbReference>
<dbReference type="CDD" id="cd02440">
    <property type="entry name" value="AdoMet_MTases"/>
    <property type="match status" value="1"/>
</dbReference>
<feature type="binding site" evidence="2">
    <location>
        <position position="179"/>
    </location>
    <ligand>
        <name>S-adenosyl-L-methionine</name>
        <dbReference type="ChEBI" id="CHEBI:59789"/>
    </ligand>
</feature>
<feature type="binding site" evidence="1">
    <location>
        <position position="24"/>
    </location>
    <ligand>
        <name>Zn(2+)</name>
        <dbReference type="ChEBI" id="CHEBI:29105"/>
    </ligand>
</feature>
<dbReference type="InterPro" id="IPR029063">
    <property type="entry name" value="SAM-dependent_MTases_sf"/>
</dbReference>
<evidence type="ECO:0000256" key="1">
    <source>
        <dbReference type="PIRSR" id="PIRSR018249-1"/>
    </source>
</evidence>
<keyword evidence="5" id="KW-0808">Transferase</keyword>
<dbReference type="InterPro" id="IPR041698">
    <property type="entry name" value="Methyltransf_25"/>
</dbReference>
<keyword evidence="1" id="KW-0862">Zinc</keyword>
<feature type="binding site" evidence="1">
    <location>
        <position position="7"/>
    </location>
    <ligand>
        <name>Zn(2+)</name>
        <dbReference type="ChEBI" id="CHEBI:29105"/>
    </ligand>
</feature>
<feature type="binding site" evidence="1">
    <location>
        <position position="4"/>
    </location>
    <ligand>
        <name>Zn(2+)</name>
        <dbReference type="ChEBI" id="CHEBI:29105"/>
    </ligand>
</feature>
<feature type="binding site" evidence="1">
    <location>
        <position position="20"/>
    </location>
    <ligand>
        <name>Zn(2+)</name>
        <dbReference type="ChEBI" id="CHEBI:29105"/>
    </ligand>
</feature>
<dbReference type="GO" id="GO:0008168">
    <property type="term" value="F:methyltransferase activity"/>
    <property type="evidence" value="ECO:0007669"/>
    <property type="project" value="UniProtKB-KW"/>
</dbReference>
<keyword evidence="1" id="KW-0479">Metal-binding</keyword>
<gene>
    <name evidence="5" type="ORF">DM558_04090</name>
</gene>
<dbReference type="InterPro" id="IPR016718">
    <property type="entry name" value="rRNA_m1G-MeTrfase_A_prd"/>
</dbReference>
<keyword evidence="2" id="KW-0949">S-adenosyl-L-methionine</keyword>
<protein>
    <submittedName>
        <fullName evidence="5">Methyltransferase domain-containing protein</fullName>
    </submittedName>
</protein>
<feature type="binding site" evidence="2">
    <location>
        <begin position="92"/>
        <end position="93"/>
    </location>
    <ligand>
        <name>S-adenosyl-L-methionine</name>
        <dbReference type="ChEBI" id="CHEBI:59789"/>
    </ligand>
</feature>
<dbReference type="Proteomes" id="UP000273143">
    <property type="component" value="Chromosome"/>
</dbReference>
<dbReference type="GO" id="GO:0046872">
    <property type="term" value="F:metal ion binding"/>
    <property type="evidence" value="ECO:0007669"/>
    <property type="project" value="UniProtKB-KW"/>
</dbReference>
<feature type="domain" description="23S rRNA (guanine(745)-N(1))-methyltransferase N-terminal" evidence="4">
    <location>
        <begin position="3"/>
        <end position="45"/>
    </location>
</feature>
<evidence type="ECO:0000259" key="4">
    <source>
        <dbReference type="Pfam" id="PF21302"/>
    </source>
</evidence>
<feature type="binding site" evidence="2">
    <location>
        <position position="66"/>
    </location>
    <ligand>
        <name>S-adenosyl-L-methionine</name>
        <dbReference type="ChEBI" id="CHEBI:59789"/>
    </ligand>
</feature>
<evidence type="ECO:0000313" key="6">
    <source>
        <dbReference type="Proteomes" id="UP000273143"/>
    </source>
</evidence>
<dbReference type="AlphaFoldDB" id="A0A3S9XC64"/>
<keyword evidence="5" id="KW-0489">Methyltransferase</keyword>
<dbReference type="RefSeq" id="WP_127162165.1">
    <property type="nucleotide sequence ID" value="NZ_CP029822.1"/>
</dbReference>
<dbReference type="PIRSF" id="PIRSF018249">
    <property type="entry name" value="MyrA_prd"/>
    <property type="match status" value="1"/>
</dbReference>
<dbReference type="EMBL" id="CP029822">
    <property type="protein sequence ID" value="AZS50007.1"/>
    <property type="molecule type" value="Genomic_DNA"/>
</dbReference>
<evidence type="ECO:0000256" key="2">
    <source>
        <dbReference type="PIRSR" id="PIRSR018249-2"/>
    </source>
</evidence>
<organism evidence="5 6">
    <name type="scientific">Entomomonas moraniae</name>
    <dbReference type="NCBI Taxonomy" id="2213226"/>
    <lineage>
        <taxon>Bacteria</taxon>
        <taxon>Pseudomonadati</taxon>
        <taxon>Pseudomonadota</taxon>
        <taxon>Gammaproteobacteria</taxon>
        <taxon>Pseudomonadales</taxon>
        <taxon>Pseudomonadaceae</taxon>
        <taxon>Entomomonas</taxon>
    </lineage>
</organism>
<evidence type="ECO:0000313" key="5">
    <source>
        <dbReference type="EMBL" id="AZS50007.1"/>
    </source>
</evidence>
<keyword evidence="6" id="KW-1185">Reference proteome</keyword>
<dbReference type="Gene3D" id="3.40.50.150">
    <property type="entry name" value="Vaccinia Virus protein VP39"/>
    <property type="match status" value="1"/>
</dbReference>
<dbReference type="SUPFAM" id="SSF53335">
    <property type="entry name" value="S-adenosyl-L-methionine-dependent methyltransferases"/>
    <property type="match status" value="1"/>
</dbReference>
<evidence type="ECO:0000259" key="3">
    <source>
        <dbReference type="Pfam" id="PF13649"/>
    </source>
</evidence>
<dbReference type="InterPro" id="IPR048647">
    <property type="entry name" value="RlmA_N"/>
</dbReference>
<name>A0A3S9XC64_9GAMM</name>
<feature type="domain" description="Methyltransferase" evidence="3">
    <location>
        <begin position="86"/>
        <end position="159"/>
    </location>
</feature>
<accession>A0A3S9XC64</accession>
<proteinExistence type="predicted"/>
<sequence>MLICPLCNAPLTDEDKSVKCVNYHTFDKAKQGYLNLLPVQHKNSRAPGDNLEMVLARREFLSAGHYAPLAERFATLVQQQHPANWLDVGCGEGYYTQKIAEALPQSQGYALDISRDAVKQACKLNKHLHWLVASMARIPIADQQSDLIATIFSPFNWQEAMRILNKQGGILRLGPTKEHLIELREMLYDEVRPYQDDKHLLQLPSELTLNFTDYLSFKLTLTEVKDRKNLLAMTPHGWRASAEKRQKVIENDLTVTVSVRYDYFKFI</sequence>
<reference evidence="6" key="1">
    <citation type="submission" date="2018-06" db="EMBL/GenBank/DDBJ databases">
        <title>Complete genome of Pseudomonas insecticola strain QZS01.</title>
        <authorList>
            <person name="Wang J."/>
            <person name="Su Q."/>
        </authorList>
    </citation>
    <scope>NUCLEOTIDE SEQUENCE [LARGE SCALE GENOMIC DNA]</scope>
    <source>
        <strain evidence="6">QZS01</strain>
    </source>
</reference>
<dbReference type="GO" id="GO:0032259">
    <property type="term" value="P:methylation"/>
    <property type="evidence" value="ECO:0007669"/>
    <property type="project" value="UniProtKB-KW"/>
</dbReference>
<dbReference type="KEGG" id="emo:DM558_04090"/>